<dbReference type="AlphaFoldDB" id="A0A369LUX6"/>
<accession>A0A369LUX6</accession>
<dbReference type="OrthoDB" id="3177763at2"/>
<name>A0A369LUX6_9ACTN</name>
<dbReference type="PANTHER" id="PTHR33164:SF43">
    <property type="entry name" value="HTH-TYPE TRANSCRIPTIONAL REPRESSOR YETL"/>
    <property type="match status" value="1"/>
</dbReference>
<dbReference type="SMART" id="SM00347">
    <property type="entry name" value="HTH_MARR"/>
    <property type="match status" value="1"/>
</dbReference>
<dbReference type="SUPFAM" id="SSF46785">
    <property type="entry name" value="Winged helix' DNA-binding domain"/>
    <property type="match status" value="1"/>
</dbReference>
<evidence type="ECO:0000259" key="2">
    <source>
        <dbReference type="PROSITE" id="PS50995"/>
    </source>
</evidence>
<dbReference type="InterPro" id="IPR036390">
    <property type="entry name" value="WH_DNA-bd_sf"/>
</dbReference>
<dbReference type="PRINTS" id="PR00598">
    <property type="entry name" value="HTHMARR"/>
</dbReference>
<evidence type="ECO:0000313" key="3">
    <source>
        <dbReference type="EMBL" id="RDB62962.1"/>
    </source>
</evidence>
<sequence>MEPLSDDSIMREMAHMSQVIARRSRQAGGATGASFVLAVLASHEEAMVEGFAPRLLSQVELADIVGIRPQSLGALLARLEADGCIERAAGEQDRRARQVKLTDHGRDQAQEARDHQRAFARDTLAVLDDAEKRQLAAIVLKLNAALG</sequence>
<feature type="domain" description="HTH marR-type" evidence="2">
    <location>
        <begin position="6"/>
        <end position="144"/>
    </location>
</feature>
<dbReference type="Gene3D" id="1.10.10.10">
    <property type="entry name" value="Winged helix-like DNA-binding domain superfamily/Winged helix DNA-binding domain"/>
    <property type="match status" value="1"/>
</dbReference>
<dbReference type="InterPro" id="IPR036388">
    <property type="entry name" value="WH-like_DNA-bd_sf"/>
</dbReference>
<dbReference type="PROSITE" id="PS50995">
    <property type="entry name" value="HTH_MARR_2"/>
    <property type="match status" value="1"/>
</dbReference>
<evidence type="ECO:0000256" key="1">
    <source>
        <dbReference type="SAM" id="MobiDB-lite"/>
    </source>
</evidence>
<gene>
    <name evidence="3" type="ORF">C1877_12550</name>
</gene>
<organism evidence="3 4">
    <name type="scientific">Gordonibacter pamelaeae</name>
    <dbReference type="NCBI Taxonomy" id="471189"/>
    <lineage>
        <taxon>Bacteria</taxon>
        <taxon>Bacillati</taxon>
        <taxon>Actinomycetota</taxon>
        <taxon>Coriobacteriia</taxon>
        <taxon>Eggerthellales</taxon>
        <taxon>Eggerthellaceae</taxon>
        <taxon>Gordonibacter</taxon>
    </lineage>
</organism>
<protein>
    <recommendedName>
        <fullName evidence="2">HTH marR-type domain-containing protein</fullName>
    </recommendedName>
</protein>
<reference evidence="3 4" key="1">
    <citation type="journal article" date="2018" name="Elife">
        <title>Discovery and characterization of a prevalent human gut bacterial enzyme sufficient for the inactivation of a family of plant toxins.</title>
        <authorList>
            <person name="Koppel N."/>
            <person name="Bisanz J.E."/>
            <person name="Pandelia M.E."/>
            <person name="Turnbaugh P.J."/>
            <person name="Balskus E.P."/>
        </authorList>
    </citation>
    <scope>NUCLEOTIDE SEQUENCE [LARGE SCALE GENOMIC DNA]</scope>
    <source>
        <strain evidence="3 4">3C</strain>
    </source>
</reference>
<dbReference type="GO" id="GO:0003700">
    <property type="term" value="F:DNA-binding transcription factor activity"/>
    <property type="evidence" value="ECO:0007669"/>
    <property type="project" value="InterPro"/>
</dbReference>
<dbReference type="RefSeq" id="WP_015539374.1">
    <property type="nucleotide sequence ID" value="NZ_CABMMS010000008.1"/>
</dbReference>
<dbReference type="Pfam" id="PF12802">
    <property type="entry name" value="MarR_2"/>
    <property type="match status" value="1"/>
</dbReference>
<dbReference type="Proteomes" id="UP000254000">
    <property type="component" value="Unassembled WGS sequence"/>
</dbReference>
<dbReference type="InterPro" id="IPR039422">
    <property type="entry name" value="MarR/SlyA-like"/>
</dbReference>
<dbReference type="EMBL" id="PPTS01000008">
    <property type="protein sequence ID" value="RDB62962.1"/>
    <property type="molecule type" value="Genomic_DNA"/>
</dbReference>
<comment type="caution">
    <text evidence="3">The sequence shown here is derived from an EMBL/GenBank/DDBJ whole genome shotgun (WGS) entry which is preliminary data.</text>
</comment>
<keyword evidence="4" id="KW-1185">Reference proteome</keyword>
<proteinExistence type="predicted"/>
<dbReference type="GeneID" id="78360523"/>
<feature type="region of interest" description="Disordered" evidence="1">
    <location>
        <begin position="96"/>
        <end position="115"/>
    </location>
</feature>
<dbReference type="InterPro" id="IPR000835">
    <property type="entry name" value="HTH_MarR-typ"/>
</dbReference>
<dbReference type="PANTHER" id="PTHR33164">
    <property type="entry name" value="TRANSCRIPTIONAL REGULATOR, MARR FAMILY"/>
    <property type="match status" value="1"/>
</dbReference>
<dbReference type="GO" id="GO:0006950">
    <property type="term" value="P:response to stress"/>
    <property type="evidence" value="ECO:0007669"/>
    <property type="project" value="TreeGrafter"/>
</dbReference>
<evidence type="ECO:0000313" key="4">
    <source>
        <dbReference type="Proteomes" id="UP000254000"/>
    </source>
</evidence>